<sequence length="161" mass="18314">MYPYLCPILASSLWSGTTSVYILVRTSNHYSPLFSLLILGCQSLYITPFLLNITYIAIWTVPVKRDKRYLAAALVGLFDITRQFQLSPLSRIPFYKTVSLSSPSNPSHKLGVLRACSICQKTRLARFRSLPRSCGQANLGRFGWYRLVKALQTDKLFRNKS</sequence>
<comment type="caution">
    <text evidence="2">The sequence shown here is derived from an EMBL/GenBank/DDBJ whole genome shotgun (WGS) entry which is preliminary data.</text>
</comment>
<protein>
    <submittedName>
        <fullName evidence="2">Uncharacterized protein</fullName>
    </submittedName>
</protein>
<feature type="transmembrane region" description="Helical" evidence="1">
    <location>
        <begin position="33"/>
        <end position="58"/>
    </location>
</feature>
<dbReference type="Proteomes" id="UP000078397">
    <property type="component" value="Unassembled WGS sequence"/>
</dbReference>
<reference evidence="2 3" key="1">
    <citation type="journal article" date="2016" name="PLoS Pathog.">
        <title>Biosynthesis of antibiotic leucinostatins in bio-control fungus Purpureocillium lilacinum and their inhibition on phytophthora revealed by genome mining.</title>
        <authorList>
            <person name="Wang G."/>
            <person name="Liu Z."/>
            <person name="Lin R."/>
            <person name="Li E."/>
            <person name="Mao Z."/>
            <person name="Ling J."/>
            <person name="Yang Y."/>
            <person name="Yin W.B."/>
            <person name="Xie B."/>
        </authorList>
    </citation>
    <scope>NUCLEOTIDE SEQUENCE [LARGE SCALE GENOMIC DNA]</scope>
    <source>
        <strain evidence="2">170</strain>
    </source>
</reference>
<dbReference type="GeneID" id="28857299"/>
<keyword evidence="1" id="KW-1133">Transmembrane helix</keyword>
<dbReference type="RefSeq" id="XP_018146745.1">
    <property type="nucleotide sequence ID" value="XM_018293305.1"/>
</dbReference>
<proteinExistence type="predicted"/>
<evidence type="ECO:0000313" key="2">
    <source>
        <dbReference type="EMBL" id="OAQ70208.1"/>
    </source>
</evidence>
<keyword evidence="3" id="KW-1185">Reference proteome</keyword>
<keyword evidence="1" id="KW-0472">Membrane</keyword>
<name>A0A179FY96_METCM</name>
<dbReference type="AlphaFoldDB" id="A0A179FY96"/>
<evidence type="ECO:0000313" key="3">
    <source>
        <dbReference type="Proteomes" id="UP000078397"/>
    </source>
</evidence>
<organism evidence="2 3">
    <name type="scientific">Pochonia chlamydosporia 170</name>
    <dbReference type="NCBI Taxonomy" id="1380566"/>
    <lineage>
        <taxon>Eukaryota</taxon>
        <taxon>Fungi</taxon>
        <taxon>Dikarya</taxon>
        <taxon>Ascomycota</taxon>
        <taxon>Pezizomycotina</taxon>
        <taxon>Sordariomycetes</taxon>
        <taxon>Hypocreomycetidae</taxon>
        <taxon>Hypocreales</taxon>
        <taxon>Clavicipitaceae</taxon>
        <taxon>Pochonia</taxon>
    </lineage>
</organism>
<accession>A0A179FY96</accession>
<dbReference type="KEGG" id="pchm:VFPPC_15552"/>
<gene>
    <name evidence="2" type="ORF">VFPPC_15552</name>
</gene>
<evidence type="ECO:0000256" key="1">
    <source>
        <dbReference type="SAM" id="Phobius"/>
    </source>
</evidence>
<dbReference type="EMBL" id="LSBJ02000002">
    <property type="protein sequence ID" value="OAQ70208.1"/>
    <property type="molecule type" value="Genomic_DNA"/>
</dbReference>
<keyword evidence="1" id="KW-0812">Transmembrane</keyword>